<evidence type="ECO:0000256" key="4">
    <source>
        <dbReference type="ARBA" id="ARBA00022989"/>
    </source>
</evidence>
<keyword evidence="4 6" id="KW-1133">Transmembrane helix</keyword>
<evidence type="ECO:0000313" key="8">
    <source>
        <dbReference type="EMBL" id="MFD1512729.1"/>
    </source>
</evidence>
<feature type="transmembrane region" description="Helical" evidence="6">
    <location>
        <begin position="301"/>
        <end position="321"/>
    </location>
</feature>
<keyword evidence="5 6" id="KW-0472">Membrane</keyword>
<evidence type="ECO:0000256" key="6">
    <source>
        <dbReference type="SAM" id="Phobius"/>
    </source>
</evidence>
<keyword evidence="3 6" id="KW-0812">Transmembrane</keyword>
<dbReference type="Proteomes" id="UP001597187">
    <property type="component" value="Unassembled WGS sequence"/>
</dbReference>
<protein>
    <submittedName>
        <fullName evidence="8">Type II secretion system F family protein</fullName>
    </submittedName>
</protein>
<dbReference type="Pfam" id="PF00482">
    <property type="entry name" value="T2SSF"/>
    <property type="match status" value="1"/>
</dbReference>
<evidence type="ECO:0000256" key="1">
    <source>
        <dbReference type="ARBA" id="ARBA00004651"/>
    </source>
</evidence>
<feature type="transmembrane region" description="Helical" evidence="6">
    <location>
        <begin position="603"/>
        <end position="621"/>
    </location>
</feature>
<evidence type="ECO:0000256" key="2">
    <source>
        <dbReference type="ARBA" id="ARBA00022475"/>
    </source>
</evidence>
<evidence type="ECO:0000313" key="9">
    <source>
        <dbReference type="Proteomes" id="UP001597187"/>
    </source>
</evidence>
<sequence length="624" mass="66636">MATSDHTEALDRGLYALFSRHADSARHDRDRRRFRAANVGPSFDVFLARVYGVSWLAFGVATVGVAALTLAVPAGVWTTLGETLHAALPVANRLHAPDVPRLYAAVAVAVVGGLLVKRLVVTGGSLYLRWTASARRSNIERTMPGAVRYLRALSAGSDGPRTMLRKVAEQDAYGETAVAFRSVLNRAALTGSLDSGLRMVSRDTPSRDLLSPFLLKFREHAGQGDDALDAYLELESRMLSHRQARARQRASDFLELLAELFIVLLVLPALLVIVLTVMAVLSPGLSAPVATPFGETTLRAVFVYGAAAFSLVVGVGAAWLVDALRPPDQAPPSYALPDGVTDVLTETPTNPASAAVVCAPVAVLVAVGCWTLGYHPVNVTLFGYAAFGLPVGLVSVRRARRDDAKDRELKDFVHAVAGHVSLGRPFSTAVERVARDVDLGALQADVDDLAFNTALMTGRGEDVRADALDRFVDRVGTPLAEQTMGLVTGALDVGSDAEDVFETLQTEVGRLVHERKALRSSLMVYVAVGWTTALLVVGITVAVNVHVLDGFAQLSTVADGGMALDPNAVDPERDRLRFYVITQATMLACGWFAGTASRGWYEALLHSSVLVVLTYSVYAGVGLL</sequence>
<dbReference type="AlphaFoldDB" id="A0ABD6AV20"/>
<dbReference type="EMBL" id="JBHUDC010000003">
    <property type="protein sequence ID" value="MFD1512729.1"/>
    <property type="molecule type" value="Genomic_DNA"/>
</dbReference>
<feature type="transmembrane region" description="Helical" evidence="6">
    <location>
        <begin position="100"/>
        <end position="120"/>
    </location>
</feature>
<dbReference type="InterPro" id="IPR056569">
    <property type="entry name" value="ArlJ-like"/>
</dbReference>
<proteinExistence type="predicted"/>
<keyword evidence="9" id="KW-1185">Reference proteome</keyword>
<evidence type="ECO:0000256" key="3">
    <source>
        <dbReference type="ARBA" id="ARBA00022692"/>
    </source>
</evidence>
<name>A0ABD6AV20_9EURY</name>
<evidence type="ECO:0000256" key="5">
    <source>
        <dbReference type="ARBA" id="ARBA00023136"/>
    </source>
</evidence>
<dbReference type="PANTHER" id="PTHR35402">
    <property type="entry name" value="INTEGRAL MEMBRANE PROTEIN-RELATED"/>
    <property type="match status" value="1"/>
</dbReference>
<comment type="subcellular location">
    <subcellularLocation>
        <location evidence="1">Cell membrane</location>
        <topology evidence="1">Multi-pass membrane protein</topology>
    </subcellularLocation>
</comment>
<dbReference type="GO" id="GO:0005886">
    <property type="term" value="C:plasma membrane"/>
    <property type="evidence" value="ECO:0007669"/>
    <property type="project" value="UniProtKB-SubCell"/>
</dbReference>
<evidence type="ECO:0000259" key="7">
    <source>
        <dbReference type="Pfam" id="PF00482"/>
    </source>
</evidence>
<comment type="caution">
    <text evidence="8">The sequence shown here is derived from an EMBL/GenBank/DDBJ whole genome shotgun (WGS) entry which is preliminary data.</text>
</comment>
<feature type="transmembrane region" description="Helical" evidence="6">
    <location>
        <begin position="55"/>
        <end position="80"/>
    </location>
</feature>
<feature type="transmembrane region" description="Helical" evidence="6">
    <location>
        <begin position="256"/>
        <end position="281"/>
    </location>
</feature>
<reference evidence="8 9" key="1">
    <citation type="journal article" date="2019" name="Int. J. Syst. Evol. Microbiol.">
        <title>The Global Catalogue of Microorganisms (GCM) 10K type strain sequencing project: providing services to taxonomists for standard genome sequencing and annotation.</title>
        <authorList>
            <consortium name="The Broad Institute Genomics Platform"/>
            <consortium name="The Broad Institute Genome Sequencing Center for Infectious Disease"/>
            <person name="Wu L."/>
            <person name="Ma J."/>
        </authorList>
    </citation>
    <scope>NUCLEOTIDE SEQUENCE [LARGE SCALE GENOMIC DNA]</scope>
    <source>
        <strain evidence="8 9">CGMCC 1.12563</strain>
    </source>
</reference>
<gene>
    <name evidence="8" type="ORF">ACFSBT_05465</name>
</gene>
<dbReference type="InterPro" id="IPR018076">
    <property type="entry name" value="T2SS_GspF_dom"/>
</dbReference>
<dbReference type="RefSeq" id="WP_250872709.1">
    <property type="nucleotide sequence ID" value="NZ_JALXFV010000003.1"/>
</dbReference>
<feature type="transmembrane region" description="Helical" evidence="6">
    <location>
        <begin position="379"/>
        <end position="396"/>
    </location>
</feature>
<keyword evidence="2" id="KW-1003">Cell membrane</keyword>
<organism evidence="8 9">
    <name type="scientific">Halomarina rubra</name>
    <dbReference type="NCBI Taxonomy" id="2071873"/>
    <lineage>
        <taxon>Archaea</taxon>
        <taxon>Methanobacteriati</taxon>
        <taxon>Methanobacteriota</taxon>
        <taxon>Stenosarchaea group</taxon>
        <taxon>Halobacteria</taxon>
        <taxon>Halobacteriales</taxon>
        <taxon>Natronomonadaceae</taxon>
        <taxon>Halomarina</taxon>
    </lineage>
</organism>
<feature type="domain" description="Type II secretion system protein GspF" evidence="7">
    <location>
        <begin position="148"/>
        <end position="275"/>
    </location>
</feature>
<accession>A0ABD6AV20</accession>
<feature type="transmembrane region" description="Helical" evidence="6">
    <location>
        <begin position="522"/>
        <end position="545"/>
    </location>
</feature>
<feature type="transmembrane region" description="Helical" evidence="6">
    <location>
        <begin position="354"/>
        <end position="373"/>
    </location>
</feature>